<sequence>MSTPLLSTFLIFFSLYFNQNHKYFPEKSDVLNPDYVSYENFFPIATLDLTSQGIEDKIHIVFTSFDPDIDHNEPFPEGDYIDNYSFAIESDGLLKPTFKESALEIGNGYMKYFIEGKSKFNESKSQLTTSILRFYKYPEWLQFDQTPKNSRGENMKFICQADIYKVFNDDCWLYVFYDESDRKVKIILQRD</sequence>
<name>A0A6P0UL43_9FLAO</name>
<evidence type="ECO:0000313" key="2">
    <source>
        <dbReference type="Proteomes" id="UP000468443"/>
    </source>
</evidence>
<reference evidence="1 2" key="1">
    <citation type="submission" date="2020-01" db="EMBL/GenBank/DDBJ databases">
        <title>Muriicola jejuensis KCTC 22299.</title>
        <authorList>
            <person name="Wang G."/>
        </authorList>
    </citation>
    <scope>NUCLEOTIDE SEQUENCE [LARGE SCALE GENOMIC DNA]</scope>
    <source>
        <strain evidence="1 2">KCTC 22299</strain>
    </source>
</reference>
<dbReference type="RefSeq" id="WP_163694229.1">
    <property type="nucleotide sequence ID" value="NZ_FXTW01000012.1"/>
</dbReference>
<comment type="caution">
    <text evidence="1">The sequence shown here is derived from an EMBL/GenBank/DDBJ whole genome shotgun (WGS) entry which is preliminary data.</text>
</comment>
<organism evidence="1 2">
    <name type="scientific">Muriicola jejuensis</name>
    <dbReference type="NCBI Taxonomy" id="504488"/>
    <lineage>
        <taxon>Bacteria</taxon>
        <taxon>Pseudomonadati</taxon>
        <taxon>Bacteroidota</taxon>
        <taxon>Flavobacteriia</taxon>
        <taxon>Flavobacteriales</taxon>
        <taxon>Flavobacteriaceae</taxon>
        <taxon>Muriicola</taxon>
    </lineage>
</organism>
<accession>A0A6P0UL43</accession>
<evidence type="ECO:0000313" key="1">
    <source>
        <dbReference type="EMBL" id="NER11773.1"/>
    </source>
</evidence>
<gene>
    <name evidence="1" type="ORF">GWK09_14700</name>
</gene>
<dbReference type="Proteomes" id="UP000468443">
    <property type="component" value="Unassembled WGS sequence"/>
</dbReference>
<dbReference type="EMBL" id="JAABOP010000010">
    <property type="protein sequence ID" value="NER11773.1"/>
    <property type="molecule type" value="Genomic_DNA"/>
</dbReference>
<dbReference type="AlphaFoldDB" id="A0A6P0UL43"/>
<proteinExistence type="predicted"/>
<keyword evidence="2" id="KW-1185">Reference proteome</keyword>
<protein>
    <submittedName>
        <fullName evidence="1">Uncharacterized protein</fullName>
    </submittedName>
</protein>